<dbReference type="PANTHER" id="PTHR22674">
    <property type="entry name" value="NTPASE, KAP FAMILY P-LOOP DOMAIN-CONTAINING 1"/>
    <property type="match status" value="1"/>
</dbReference>
<dbReference type="OrthoDB" id="88903at2"/>
<dbReference type="AlphaFoldDB" id="A0A0S2DB20"/>
<evidence type="ECO:0000313" key="2">
    <source>
        <dbReference type="Proteomes" id="UP000061569"/>
    </source>
</evidence>
<dbReference type="PATRIC" id="fig|69.6.peg.378"/>
<name>A0A0S2DB20_LYSEN</name>
<proteinExistence type="predicted"/>
<dbReference type="InterPro" id="IPR011646">
    <property type="entry name" value="KAP_P-loop"/>
</dbReference>
<gene>
    <name evidence="1" type="ORF">GLE_0381</name>
</gene>
<dbReference type="PANTHER" id="PTHR22674:SF6">
    <property type="entry name" value="NTPASE KAP FAMILY P-LOOP DOMAIN-CONTAINING PROTEIN 1"/>
    <property type="match status" value="1"/>
</dbReference>
<dbReference type="SUPFAM" id="SSF52540">
    <property type="entry name" value="P-loop containing nucleoside triphosphate hydrolases"/>
    <property type="match status" value="1"/>
</dbReference>
<dbReference type="Gene3D" id="3.40.50.300">
    <property type="entry name" value="P-loop containing nucleotide triphosphate hydrolases"/>
    <property type="match status" value="1"/>
</dbReference>
<accession>A0A0S2DB20</accession>
<dbReference type="InterPro" id="IPR052754">
    <property type="entry name" value="NTPase_KAP_P-loop"/>
</dbReference>
<evidence type="ECO:0000313" key="1">
    <source>
        <dbReference type="EMBL" id="ALN55739.1"/>
    </source>
</evidence>
<reference evidence="1 2" key="1">
    <citation type="submission" date="2015-11" db="EMBL/GenBank/DDBJ databases">
        <title>Genome sequences of Lysobacter enzymogenes strain C3 and Lysobacter antibioticus ATCC 29479.</title>
        <authorList>
            <person name="Kobayashi D.Y."/>
        </authorList>
    </citation>
    <scope>NUCLEOTIDE SEQUENCE [LARGE SCALE GENOMIC DNA]</scope>
    <source>
        <strain evidence="1 2">C3</strain>
    </source>
</reference>
<organism evidence="1 2">
    <name type="scientific">Lysobacter enzymogenes</name>
    <dbReference type="NCBI Taxonomy" id="69"/>
    <lineage>
        <taxon>Bacteria</taxon>
        <taxon>Pseudomonadati</taxon>
        <taxon>Pseudomonadota</taxon>
        <taxon>Gammaproteobacteria</taxon>
        <taxon>Lysobacterales</taxon>
        <taxon>Lysobacteraceae</taxon>
        <taxon>Lysobacter</taxon>
    </lineage>
</organism>
<dbReference type="Pfam" id="PF07693">
    <property type="entry name" value="KAP_NTPase"/>
    <property type="match status" value="1"/>
</dbReference>
<dbReference type="InterPro" id="IPR027417">
    <property type="entry name" value="P-loop_NTPase"/>
</dbReference>
<sequence length="723" mass="80227">MAEVTALSPDRPSTDPAQDLFGHAPFARTLADAIRSYREADGIVLALYGPWGAGKSTVLAYVQHELEAGPEEGRPVVAAFNPWWFSGQEHLAKAFLGQLQAVLPVKHKGFKKVGKLLGDFSSALGGAAEFAGKAIGISFVGKFVEAGFKLIGKPKDVPGLKRELSDLLLKEKKRVLVVIDDIDRLAPDEVRQLFTVIKALADFPYVTYLLAFDRDVAASAISAQTGLPGTRYLEKIVQVPFELPRSDRTALSHALVNRLNSIMRDVPEGRFDNIHWNNIFHSGLQQLILVPRDVIRLTNSLSVTYPAVSGEVNPVDFIAIEALRVFLPEVYDAIRTAPDEFVGQAIDGYNTAETRQRARAFHDTWLRGVPESVRESTKDMMERLFPRLESVWGGLSYGGDFVGAWRRNLRICAPEVFPTYFRLSLAQGAVSRADVDLLLMQMRDSDHFARQLEAAFLIKNAGGVSKVPELLDRLMDHVANDIPGDAAESVVEALFKVGDKLLSDKDRYESMFGFGNETRVARVVYHLLKVITLERRVPVLERAISVGGALRCGQSLIESLEEEAQKRERSNGESLVSLQDIQALKQSWCERVSELAGDPHFIDRPAIAWIVRGWREWGKSADAIAWWHAAAVDDIGLLKLIAAQASHSRTQSGSDLAWRAHLRVNPRGFEPYADIDALAERLRELLGKGDVSEEHAVAVNAYISAWARIRSGEEPDPFHFDEE</sequence>
<dbReference type="KEGG" id="lez:GLE_0381"/>
<dbReference type="Proteomes" id="UP000061569">
    <property type="component" value="Chromosome"/>
</dbReference>
<dbReference type="EMBL" id="CP013140">
    <property type="protein sequence ID" value="ALN55739.1"/>
    <property type="molecule type" value="Genomic_DNA"/>
</dbReference>
<protein>
    <submittedName>
        <fullName evidence="1">KAP family P-loop domain protein</fullName>
    </submittedName>
</protein>